<reference evidence="2 3" key="1">
    <citation type="journal article" date="2018" name="Nat. Biotechnol.">
        <title>A standardized bacterial taxonomy based on genome phylogeny substantially revises the tree of life.</title>
        <authorList>
            <person name="Parks D.H."/>
            <person name="Chuvochina M."/>
            <person name="Waite D.W."/>
            <person name="Rinke C."/>
            <person name="Skarshewski A."/>
            <person name="Chaumeil P.A."/>
            <person name="Hugenholtz P."/>
        </authorList>
    </citation>
    <scope>NUCLEOTIDE SEQUENCE [LARGE SCALE GENOMIC DNA]</scope>
    <source>
        <strain evidence="2">UBA8739</strain>
    </source>
</reference>
<organism evidence="2 3">
    <name type="scientific">Tistrella mobilis</name>
    <dbReference type="NCBI Taxonomy" id="171437"/>
    <lineage>
        <taxon>Bacteria</taxon>
        <taxon>Pseudomonadati</taxon>
        <taxon>Pseudomonadota</taxon>
        <taxon>Alphaproteobacteria</taxon>
        <taxon>Geminicoccales</taxon>
        <taxon>Geminicoccaceae</taxon>
        <taxon>Tistrella</taxon>
    </lineage>
</organism>
<dbReference type="AlphaFoldDB" id="A0A3B9IIC8"/>
<comment type="caution">
    <text evidence="2">The sequence shown here is derived from an EMBL/GenBank/DDBJ whole genome shotgun (WGS) entry which is preliminary data.</text>
</comment>
<evidence type="ECO:0000259" key="1">
    <source>
        <dbReference type="Pfam" id="PF12697"/>
    </source>
</evidence>
<evidence type="ECO:0000313" key="3">
    <source>
        <dbReference type="Proteomes" id="UP000257706"/>
    </source>
</evidence>
<protein>
    <submittedName>
        <fullName evidence="2">2-hydroxy-6-oxo-2,4-heptadienoate hydrolase</fullName>
    </submittedName>
</protein>
<dbReference type="InterPro" id="IPR000639">
    <property type="entry name" value="Epox_hydrolase-like"/>
</dbReference>
<feature type="domain" description="AB hydrolase-1" evidence="1">
    <location>
        <begin position="34"/>
        <end position="271"/>
    </location>
</feature>
<keyword evidence="2" id="KW-0378">Hydrolase</keyword>
<dbReference type="EMBL" id="DMAI01000098">
    <property type="protein sequence ID" value="HAE46979.1"/>
    <property type="molecule type" value="Genomic_DNA"/>
</dbReference>
<name>A0A3B9IIC8_9PROT</name>
<dbReference type="InterPro" id="IPR029058">
    <property type="entry name" value="AB_hydrolase_fold"/>
</dbReference>
<dbReference type="Gene3D" id="3.40.50.1820">
    <property type="entry name" value="alpha/beta hydrolase"/>
    <property type="match status" value="1"/>
</dbReference>
<evidence type="ECO:0000313" key="2">
    <source>
        <dbReference type="EMBL" id="HAE46979.1"/>
    </source>
</evidence>
<dbReference type="PANTHER" id="PTHR46438">
    <property type="entry name" value="ALPHA/BETA-HYDROLASES SUPERFAMILY PROTEIN"/>
    <property type="match status" value="1"/>
</dbReference>
<gene>
    <name evidence="2" type="ORF">DCK97_06130</name>
</gene>
<dbReference type="InterPro" id="IPR000073">
    <property type="entry name" value="AB_hydrolase_1"/>
</dbReference>
<sequence length="280" mass="30625">MNAQAPATIQVVTRTIQAHDHRTNLHEAGQGRPVVLLHGSGAGVSAAANWSKVIPELARNFHVVAPDIAGFGMTELKPDARYDIKLWVAHFIGILDALGLEKVGVVGNSFGGALGLATALSHPTRIDRLVLLGTPCGEFPMTDGLRAQLEFDGTIEGMRHAVSFFPHDDSIITDELIQRRFEAATQPGALEAFRKLMPAPAGDERPTVRGIPLKALATLPHRALILHGREDRVVPFERALDMHRSVPNSELHSFGQCGHWVQIEREARFLDLVTEFMARD</sequence>
<dbReference type="PRINTS" id="PR00412">
    <property type="entry name" value="EPOXHYDRLASE"/>
</dbReference>
<dbReference type="Pfam" id="PF12697">
    <property type="entry name" value="Abhydrolase_6"/>
    <property type="match status" value="1"/>
</dbReference>
<proteinExistence type="predicted"/>
<dbReference type="SUPFAM" id="SSF53474">
    <property type="entry name" value="alpha/beta-Hydrolases"/>
    <property type="match status" value="1"/>
</dbReference>
<dbReference type="PANTHER" id="PTHR46438:SF11">
    <property type="entry name" value="LIPASE-RELATED"/>
    <property type="match status" value="1"/>
</dbReference>
<accession>A0A3B9IIC8</accession>
<dbReference type="GO" id="GO:0016787">
    <property type="term" value="F:hydrolase activity"/>
    <property type="evidence" value="ECO:0007669"/>
    <property type="project" value="UniProtKB-KW"/>
</dbReference>
<dbReference type="PRINTS" id="PR00111">
    <property type="entry name" value="ABHYDROLASE"/>
</dbReference>
<dbReference type="Proteomes" id="UP000257706">
    <property type="component" value="Unassembled WGS sequence"/>
</dbReference>